<name>A0AAD9N5B8_9ANNE</name>
<dbReference type="EMBL" id="JAODUP010000236">
    <property type="protein sequence ID" value="KAK2155576.1"/>
    <property type="molecule type" value="Genomic_DNA"/>
</dbReference>
<reference evidence="3" key="1">
    <citation type="journal article" date="2023" name="Mol. Biol. Evol.">
        <title>Third-Generation Sequencing Reveals the Adaptive Role of the Epigenome in Three Deep-Sea Polychaetes.</title>
        <authorList>
            <person name="Perez M."/>
            <person name="Aroh O."/>
            <person name="Sun Y."/>
            <person name="Lan Y."/>
            <person name="Juniper S.K."/>
            <person name="Young C.R."/>
            <person name="Angers B."/>
            <person name="Qian P.Y."/>
        </authorList>
    </citation>
    <scope>NUCLEOTIDE SEQUENCE</scope>
    <source>
        <strain evidence="3">P08H-3</strain>
    </source>
</reference>
<evidence type="ECO:0000313" key="4">
    <source>
        <dbReference type="Proteomes" id="UP001208570"/>
    </source>
</evidence>
<evidence type="ECO:0000256" key="1">
    <source>
        <dbReference type="ARBA" id="ARBA00006802"/>
    </source>
</evidence>
<dbReference type="PANTHER" id="PTHR16967:SF1">
    <property type="entry name" value="LEYDIG CELL TUMOR 10 KDA PROTEIN HOMOLOG"/>
    <property type="match status" value="1"/>
</dbReference>
<protein>
    <recommendedName>
        <fullName evidence="5">Leydig cell tumor 10 kDa protein homolog</fullName>
    </recommendedName>
</protein>
<organism evidence="3 4">
    <name type="scientific">Paralvinella palmiformis</name>
    <dbReference type="NCBI Taxonomy" id="53620"/>
    <lineage>
        <taxon>Eukaryota</taxon>
        <taxon>Metazoa</taxon>
        <taxon>Spiralia</taxon>
        <taxon>Lophotrochozoa</taxon>
        <taxon>Annelida</taxon>
        <taxon>Polychaeta</taxon>
        <taxon>Sedentaria</taxon>
        <taxon>Canalipalpata</taxon>
        <taxon>Terebellida</taxon>
        <taxon>Terebelliformia</taxon>
        <taxon>Alvinellidae</taxon>
        <taxon>Paralvinella</taxon>
    </lineage>
</organism>
<dbReference type="Proteomes" id="UP001208570">
    <property type="component" value="Unassembled WGS sequence"/>
</dbReference>
<comment type="similarity">
    <text evidence="1">Belongs to the UPF0390 family.</text>
</comment>
<sequence>MAQGKLKTKVKLPPGAKVKQKQKKQLGLKKGARYIAPKKARHIEAKLIKKSLTKEIGRRIEREIISMASHREMKSLKVLHAPQPSTSKEKK</sequence>
<comment type="caution">
    <text evidence="3">The sequence shown here is derived from an EMBL/GenBank/DDBJ whole genome shotgun (WGS) entry which is preliminary data.</text>
</comment>
<feature type="compositionally biased region" description="Basic residues" evidence="2">
    <location>
        <begin position="1"/>
        <end position="10"/>
    </location>
</feature>
<gene>
    <name evidence="3" type="ORF">LSH36_236g01037</name>
</gene>
<feature type="region of interest" description="Disordered" evidence="2">
    <location>
        <begin position="1"/>
        <end position="28"/>
    </location>
</feature>
<dbReference type="Pfam" id="PF09495">
    <property type="entry name" value="DUF2462"/>
    <property type="match status" value="1"/>
</dbReference>
<dbReference type="PANTHER" id="PTHR16967">
    <property type="entry name" value="LEYDIG CELL TUMOR 10 KDA PROTEIN HOMOLOG"/>
    <property type="match status" value="1"/>
</dbReference>
<evidence type="ECO:0000256" key="2">
    <source>
        <dbReference type="SAM" id="MobiDB-lite"/>
    </source>
</evidence>
<evidence type="ECO:0000313" key="3">
    <source>
        <dbReference type="EMBL" id="KAK2155576.1"/>
    </source>
</evidence>
<dbReference type="InterPro" id="IPR019034">
    <property type="entry name" value="UPF0390"/>
</dbReference>
<accession>A0AAD9N5B8</accession>
<keyword evidence="4" id="KW-1185">Reference proteome</keyword>
<proteinExistence type="inferred from homology"/>
<evidence type="ECO:0008006" key="5">
    <source>
        <dbReference type="Google" id="ProtNLM"/>
    </source>
</evidence>
<feature type="compositionally biased region" description="Basic residues" evidence="2">
    <location>
        <begin position="18"/>
        <end position="28"/>
    </location>
</feature>
<dbReference type="AlphaFoldDB" id="A0AAD9N5B8"/>